<dbReference type="Pfam" id="PF17771">
    <property type="entry name" value="ADAMTS_CR_2"/>
    <property type="match status" value="1"/>
</dbReference>
<feature type="active site" evidence="8">
    <location>
        <position position="486"/>
    </location>
</feature>
<feature type="compositionally biased region" description="Polar residues" evidence="9">
    <location>
        <begin position="36"/>
        <end position="49"/>
    </location>
</feature>
<dbReference type="Gene3D" id="3.40.1620.60">
    <property type="match status" value="1"/>
</dbReference>
<keyword evidence="4 8" id="KW-0862">Zinc</keyword>
<keyword evidence="1" id="KW-0645">Protease</keyword>
<dbReference type="InterPro" id="IPR001590">
    <property type="entry name" value="Peptidase_M12B"/>
</dbReference>
<dbReference type="InterPro" id="IPR024079">
    <property type="entry name" value="MetalloPept_cat_dom_sf"/>
</dbReference>
<evidence type="ECO:0000256" key="6">
    <source>
        <dbReference type="ARBA" id="ARBA00023157"/>
    </source>
</evidence>
<name>A0A9N9R8S3_9NEOP</name>
<keyword evidence="2 8" id="KW-0479">Metal-binding</keyword>
<evidence type="ECO:0000256" key="9">
    <source>
        <dbReference type="SAM" id="MobiDB-lite"/>
    </source>
</evidence>
<organism evidence="11 12">
    <name type="scientific">Diatraea saccharalis</name>
    <name type="common">sugarcane borer</name>
    <dbReference type="NCBI Taxonomy" id="40085"/>
    <lineage>
        <taxon>Eukaryota</taxon>
        <taxon>Metazoa</taxon>
        <taxon>Ecdysozoa</taxon>
        <taxon>Arthropoda</taxon>
        <taxon>Hexapoda</taxon>
        <taxon>Insecta</taxon>
        <taxon>Pterygota</taxon>
        <taxon>Neoptera</taxon>
        <taxon>Endopterygota</taxon>
        <taxon>Lepidoptera</taxon>
        <taxon>Glossata</taxon>
        <taxon>Ditrysia</taxon>
        <taxon>Pyraloidea</taxon>
        <taxon>Crambidae</taxon>
        <taxon>Crambinae</taxon>
        <taxon>Diatraea</taxon>
    </lineage>
</organism>
<keyword evidence="5" id="KW-0482">Metalloprotease</keyword>
<feature type="binding site" evidence="8">
    <location>
        <position position="485"/>
    </location>
    <ligand>
        <name>Zn(2+)</name>
        <dbReference type="ChEBI" id="CHEBI:29105"/>
        <note>catalytic</note>
    </ligand>
</feature>
<feature type="region of interest" description="Disordered" evidence="9">
    <location>
        <begin position="682"/>
        <end position="754"/>
    </location>
</feature>
<keyword evidence="6" id="KW-1015">Disulfide bond</keyword>
<feature type="binding site" evidence="8">
    <location>
        <position position="489"/>
    </location>
    <ligand>
        <name>Zn(2+)</name>
        <dbReference type="ChEBI" id="CHEBI:29105"/>
        <note>catalytic</note>
    </ligand>
</feature>
<feature type="binding site" evidence="8">
    <location>
        <position position="495"/>
    </location>
    <ligand>
        <name>Zn(2+)</name>
        <dbReference type="ChEBI" id="CHEBI:29105"/>
        <note>catalytic</note>
    </ligand>
</feature>
<dbReference type="GO" id="GO:0004222">
    <property type="term" value="F:metalloendopeptidase activity"/>
    <property type="evidence" value="ECO:0007669"/>
    <property type="project" value="InterPro"/>
</dbReference>
<sequence>MTADELRNVFHVEHHSLVPDYHLVSLTHHLARRNIPTSHTSNSHTQNPSKVPHEKTQSRPLKKTTNPPSLLNDEMFVKAKEYIKDVDLIGDLNNTVSLEFGASNSSEISDNENSGSDEERVAEDQEEDVHKIDLDAFGKRMNLVLKKQDGLFKKNGLKVWKAMTNESQPHGVDYEELTTGDEEDLGELYQDEANGAALLIRRHPKHGKLVVEGSIGHELVIRPIPDSMTAAALDDEMFLDPGSMSDMVSIDTGKPIMKRKRQDQEQLRQALNGARHVIIKREPATGDHLGDYAFMEPDHLSKRYRRKRSTGSHSKGKRDAPYVIYPEILVIVDYDGYRLHGGDNVQIKRYFVSFWNGVDLRYKLLKGPRIRISIAGIIISRGRDATPYLERNRVGRDAIDSAAALTDMGKYLFRERRLPVYDIAVAITKLDMCRRQYANDACNRGTAGFAYVGGACVVNKRLEKVNSVAIIEDTGGFSGIIVAAHEVGHLLGAVHDGSPPPSYLGGPGAEKCRWEDGFIMSDLRHTEKGFRWSPCSVQSFHHFLNGDTATCLYNSPHEDDSLPRVLPGRLLTLDAQCRKDRGTSACFKDERVCAQLFCFDSASGYCVAYRPAAEGSPCGDGQYCINGRCITEHENIIPDYSQHTPSYVRPETSPFYGNITSYEETTPYTPSIHTENYNQNTTVSSTTENYTTKKPIPTTEKTTQTQATSTHPPSINKYSISTTRSPYDFKDFYSRTTKPTPRPEPKRGFYNKDDFDSYFKPTTKSPYPDKGVKSIFKFGTYYSTKPKSNDNSIRPDANSQQVQIEPARLVYSYQRNLTTGEVVRQ</sequence>
<dbReference type="EMBL" id="OU893336">
    <property type="protein sequence ID" value="CAG9792655.1"/>
    <property type="molecule type" value="Genomic_DNA"/>
</dbReference>
<evidence type="ECO:0000259" key="10">
    <source>
        <dbReference type="PROSITE" id="PS50215"/>
    </source>
</evidence>
<dbReference type="GO" id="GO:0006509">
    <property type="term" value="P:membrane protein ectodomain proteolysis"/>
    <property type="evidence" value="ECO:0007669"/>
    <property type="project" value="TreeGrafter"/>
</dbReference>
<dbReference type="PROSITE" id="PS50215">
    <property type="entry name" value="ADAM_MEPRO"/>
    <property type="match status" value="1"/>
</dbReference>
<dbReference type="InterPro" id="IPR041645">
    <property type="entry name" value="ADAMTS_CR_2"/>
</dbReference>
<dbReference type="GO" id="GO:0046872">
    <property type="term" value="F:metal ion binding"/>
    <property type="evidence" value="ECO:0007669"/>
    <property type="project" value="UniProtKB-KW"/>
</dbReference>
<feature type="compositionally biased region" description="Basic and acidic residues" evidence="9">
    <location>
        <begin position="741"/>
        <end position="754"/>
    </location>
</feature>
<accession>A0A9N9R8S3</accession>
<dbReference type="Pfam" id="PF13582">
    <property type="entry name" value="Reprolysin_3"/>
    <property type="match status" value="1"/>
</dbReference>
<dbReference type="OrthoDB" id="9936463at2759"/>
<feature type="compositionally biased region" description="Low complexity" evidence="9">
    <location>
        <begin position="103"/>
        <end position="114"/>
    </location>
</feature>
<evidence type="ECO:0000256" key="4">
    <source>
        <dbReference type="ARBA" id="ARBA00022833"/>
    </source>
</evidence>
<dbReference type="PANTHER" id="PTHR11905">
    <property type="entry name" value="ADAM A DISINTEGRIN AND METALLOPROTEASE DOMAIN"/>
    <property type="match status" value="1"/>
</dbReference>
<evidence type="ECO:0000256" key="5">
    <source>
        <dbReference type="ARBA" id="ARBA00023049"/>
    </source>
</evidence>
<keyword evidence="12" id="KW-1185">Reference proteome</keyword>
<evidence type="ECO:0000256" key="3">
    <source>
        <dbReference type="ARBA" id="ARBA00022801"/>
    </source>
</evidence>
<dbReference type="InterPro" id="IPR034030">
    <property type="entry name" value="ZnMc_salivary_gland_MPs"/>
</dbReference>
<keyword evidence="7" id="KW-0325">Glycoprotein</keyword>
<evidence type="ECO:0000256" key="7">
    <source>
        <dbReference type="ARBA" id="ARBA00023180"/>
    </source>
</evidence>
<comment type="caution">
    <text evidence="8">Lacks conserved residue(s) required for the propagation of feature annotation.</text>
</comment>
<dbReference type="PANTHER" id="PTHR11905:SF249">
    <property type="entry name" value="SOL NARAE, ISOFORM C"/>
    <property type="match status" value="1"/>
</dbReference>
<protein>
    <recommendedName>
        <fullName evidence="10">Peptidase M12B domain-containing protein</fullName>
    </recommendedName>
</protein>
<keyword evidence="3" id="KW-0378">Hydrolase</keyword>
<feature type="region of interest" description="Disordered" evidence="9">
    <location>
        <begin position="103"/>
        <end position="127"/>
    </location>
</feature>
<feature type="compositionally biased region" description="Basic and acidic residues" evidence="9">
    <location>
        <begin position="117"/>
        <end position="127"/>
    </location>
</feature>
<feature type="compositionally biased region" description="Polar residues" evidence="9">
    <location>
        <begin position="716"/>
        <end position="725"/>
    </location>
</feature>
<dbReference type="Proteomes" id="UP001153714">
    <property type="component" value="Chromosome 5"/>
</dbReference>
<dbReference type="CDD" id="cd04272">
    <property type="entry name" value="ZnMc_salivary_gland_MPs"/>
    <property type="match status" value="1"/>
</dbReference>
<feature type="region of interest" description="Disordered" evidence="9">
    <location>
        <begin position="36"/>
        <end position="70"/>
    </location>
</feature>
<dbReference type="Gene3D" id="3.40.390.10">
    <property type="entry name" value="Collagenase (Catalytic Domain)"/>
    <property type="match status" value="1"/>
</dbReference>
<gene>
    <name evidence="11" type="ORF">DIATSA_LOCUS10168</name>
</gene>
<reference evidence="11" key="1">
    <citation type="submission" date="2021-12" db="EMBL/GenBank/DDBJ databases">
        <authorList>
            <person name="King R."/>
        </authorList>
    </citation>
    <scope>NUCLEOTIDE SEQUENCE</scope>
</reference>
<proteinExistence type="predicted"/>
<feature type="compositionally biased region" description="Low complexity" evidence="9">
    <location>
        <begin position="682"/>
        <end position="713"/>
    </location>
</feature>
<feature type="domain" description="Peptidase M12B" evidence="10">
    <location>
        <begin position="324"/>
        <end position="556"/>
    </location>
</feature>
<evidence type="ECO:0000313" key="12">
    <source>
        <dbReference type="Proteomes" id="UP001153714"/>
    </source>
</evidence>
<evidence type="ECO:0000313" key="11">
    <source>
        <dbReference type="EMBL" id="CAG9792655.1"/>
    </source>
</evidence>
<dbReference type="AlphaFoldDB" id="A0A9N9R8S3"/>
<evidence type="ECO:0000256" key="8">
    <source>
        <dbReference type="PROSITE-ProRule" id="PRU00276"/>
    </source>
</evidence>
<evidence type="ECO:0000256" key="1">
    <source>
        <dbReference type="ARBA" id="ARBA00022670"/>
    </source>
</evidence>
<dbReference type="SUPFAM" id="SSF55486">
    <property type="entry name" value="Metalloproteases ('zincins'), catalytic domain"/>
    <property type="match status" value="1"/>
</dbReference>
<evidence type="ECO:0000256" key="2">
    <source>
        <dbReference type="ARBA" id="ARBA00022723"/>
    </source>
</evidence>
<reference evidence="11" key="2">
    <citation type="submission" date="2022-10" db="EMBL/GenBank/DDBJ databases">
        <authorList>
            <consortium name="ENA_rothamsted_submissions"/>
            <consortium name="culmorum"/>
            <person name="King R."/>
        </authorList>
    </citation>
    <scope>NUCLEOTIDE SEQUENCE</scope>
</reference>